<name>A0ACB9EY42_CICIN</name>
<evidence type="ECO:0000313" key="1">
    <source>
        <dbReference type="EMBL" id="KAI3763740.1"/>
    </source>
</evidence>
<comment type="caution">
    <text evidence="1">The sequence shown here is derived from an EMBL/GenBank/DDBJ whole genome shotgun (WGS) entry which is preliminary data.</text>
</comment>
<reference evidence="1 2" key="2">
    <citation type="journal article" date="2022" name="Mol. Ecol. Resour.">
        <title>The genomes of chicory, endive, great burdock and yacon provide insights into Asteraceae paleo-polyploidization history and plant inulin production.</title>
        <authorList>
            <person name="Fan W."/>
            <person name="Wang S."/>
            <person name="Wang H."/>
            <person name="Wang A."/>
            <person name="Jiang F."/>
            <person name="Liu H."/>
            <person name="Zhao H."/>
            <person name="Xu D."/>
            <person name="Zhang Y."/>
        </authorList>
    </citation>
    <scope>NUCLEOTIDE SEQUENCE [LARGE SCALE GENOMIC DNA]</scope>
    <source>
        <strain evidence="2">cv. Punajuju</strain>
        <tissue evidence="1">Leaves</tissue>
    </source>
</reference>
<sequence>MAWRLCSKKKTIPILLHFANFTKEHKLLTVTLLSPATLRPPLSHLNKEDGRSWLLITVMSIGTDRGASHGPLFQRHNCGVVDRSIE</sequence>
<proteinExistence type="predicted"/>
<evidence type="ECO:0000313" key="2">
    <source>
        <dbReference type="Proteomes" id="UP001055811"/>
    </source>
</evidence>
<accession>A0ACB9EY42</accession>
<reference evidence="2" key="1">
    <citation type="journal article" date="2022" name="Mol. Ecol. Resour.">
        <title>The genomes of chicory, endive, great burdock and yacon provide insights into Asteraceae palaeo-polyploidization history and plant inulin production.</title>
        <authorList>
            <person name="Fan W."/>
            <person name="Wang S."/>
            <person name="Wang H."/>
            <person name="Wang A."/>
            <person name="Jiang F."/>
            <person name="Liu H."/>
            <person name="Zhao H."/>
            <person name="Xu D."/>
            <person name="Zhang Y."/>
        </authorList>
    </citation>
    <scope>NUCLEOTIDE SEQUENCE [LARGE SCALE GENOMIC DNA]</scope>
    <source>
        <strain evidence="2">cv. Punajuju</strain>
    </source>
</reference>
<keyword evidence="2" id="KW-1185">Reference proteome</keyword>
<organism evidence="1 2">
    <name type="scientific">Cichorium intybus</name>
    <name type="common">Chicory</name>
    <dbReference type="NCBI Taxonomy" id="13427"/>
    <lineage>
        <taxon>Eukaryota</taxon>
        <taxon>Viridiplantae</taxon>
        <taxon>Streptophyta</taxon>
        <taxon>Embryophyta</taxon>
        <taxon>Tracheophyta</taxon>
        <taxon>Spermatophyta</taxon>
        <taxon>Magnoliopsida</taxon>
        <taxon>eudicotyledons</taxon>
        <taxon>Gunneridae</taxon>
        <taxon>Pentapetalae</taxon>
        <taxon>asterids</taxon>
        <taxon>campanulids</taxon>
        <taxon>Asterales</taxon>
        <taxon>Asteraceae</taxon>
        <taxon>Cichorioideae</taxon>
        <taxon>Cichorieae</taxon>
        <taxon>Cichoriinae</taxon>
        <taxon>Cichorium</taxon>
    </lineage>
</organism>
<dbReference type="Proteomes" id="UP001055811">
    <property type="component" value="Linkage Group LG03"/>
</dbReference>
<gene>
    <name evidence="1" type="ORF">L2E82_13736</name>
</gene>
<protein>
    <submittedName>
        <fullName evidence="1">Uncharacterized protein</fullName>
    </submittedName>
</protein>
<dbReference type="EMBL" id="CM042011">
    <property type="protein sequence ID" value="KAI3763740.1"/>
    <property type="molecule type" value="Genomic_DNA"/>
</dbReference>